<reference evidence="2" key="1">
    <citation type="journal article" date="2015" name="Genome Announc.">
        <title>Draft Genome Sequence of Bacteroidales Strain TBC1, a Novel Isolate from a Methanogenic Wastewater Treatment System.</title>
        <authorList>
            <person name="Tourlousse D.M."/>
            <person name="Matsuura N."/>
            <person name="Sun L."/>
            <person name="Toyonaga M."/>
            <person name="Kuroda K."/>
            <person name="Ohashi A."/>
            <person name="Cruz R."/>
            <person name="Yamaguchi T."/>
            <person name="Sekiguchi Y."/>
        </authorList>
    </citation>
    <scope>NUCLEOTIDE SEQUENCE [LARGE SCALE GENOMIC DNA]</scope>
    <source>
        <strain evidence="2">TBC1</strain>
    </source>
</reference>
<name>A0A0S7BSV0_9BACT</name>
<dbReference type="AlphaFoldDB" id="A0A0S7BSV0"/>
<sequence>MRKLLLLISVTLLAGCSHKISTNFQSATPAPADTLCNPEILKNSDLFGLDAQYLGSITLDEPIVYMRRKVCSEEAAIEILKSNACSLNANLINIILEIKPGADYPPYHRSACYRCIAKYYYVKIDENSKPILKEDVRKTISWEDKTKIRWDNFMIELPESSEVPYEFISRIFVSWKWSHWTGVCKNYKAQAVFYSDISKVKKSFKTTENEKHIKLLFTLTQLYAKRLENNLNSWKPIIGNRKKLFSIINWYHMDLENAKTRFYEETEYGENEAALKKWEDEINTELEQLTNGEKDPNEK</sequence>
<evidence type="ECO:0000313" key="2">
    <source>
        <dbReference type="EMBL" id="GAP43914.1"/>
    </source>
</evidence>
<organism evidence="2">
    <name type="scientific">Lentimicrobium saccharophilum</name>
    <dbReference type="NCBI Taxonomy" id="1678841"/>
    <lineage>
        <taxon>Bacteria</taxon>
        <taxon>Pseudomonadati</taxon>
        <taxon>Bacteroidota</taxon>
        <taxon>Bacteroidia</taxon>
        <taxon>Bacteroidales</taxon>
        <taxon>Lentimicrobiaceae</taxon>
        <taxon>Lentimicrobium</taxon>
    </lineage>
</organism>
<feature type="signal peptide" evidence="1">
    <location>
        <begin position="1"/>
        <end position="19"/>
    </location>
</feature>
<feature type="chain" id="PRO_5006633132" description="Lipoprotein" evidence="1">
    <location>
        <begin position="20"/>
        <end position="299"/>
    </location>
</feature>
<accession>A0A0S7BSV0</accession>
<dbReference type="Proteomes" id="UP000053091">
    <property type="component" value="Unassembled WGS sequence"/>
</dbReference>
<evidence type="ECO:0000313" key="3">
    <source>
        <dbReference type="Proteomes" id="UP000053091"/>
    </source>
</evidence>
<dbReference type="PROSITE" id="PS51257">
    <property type="entry name" value="PROKAR_LIPOPROTEIN"/>
    <property type="match status" value="1"/>
</dbReference>
<dbReference type="EMBL" id="DF968182">
    <property type="protein sequence ID" value="GAP43914.1"/>
    <property type="molecule type" value="Genomic_DNA"/>
</dbReference>
<evidence type="ECO:0008006" key="4">
    <source>
        <dbReference type="Google" id="ProtNLM"/>
    </source>
</evidence>
<gene>
    <name evidence="2" type="ORF">TBC1_112072</name>
</gene>
<keyword evidence="3" id="KW-1185">Reference proteome</keyword>
<proteinExistence type="predicted"/>
<evidence type="ECO:0000256" key="1">
    <source>
        <dbReference type="SAM" id="SignalP"/>
    </source>
</evidence>
<keyword evidence="1" id="KW-0732">Signal</keyword>
<protein>
    <recommendedName>
        <fullName evidence="4">Lipoprotein</fullName>
    </recommendedName>
</protein>